<dbReference type="PANTHER" id="PTHR43798">
    <property type="entry name" value="MONOACYLGLYCEROL LIPASE"/>
    <property type="match status" value="1"/>
</dbReference>
<dbReference type="eggNOG" id="COG0236">
    <property type="taxonomic scope" value="Bacteria"/>
</dbReference>
<dbReference type="InterPro" id="IPR036736">
    <property type="entry name" value="ACP-like_sf"/>
</dbReference>
<dbReference type="EMBL" id="CP002583">
    <property type="protein sequence ID" value="ADZ93288.1"/>
    <property type="molecule type" value="Genomic_DNA"/>
</dbReference>
<organism evidence="2 3">
    <name type="scientific">Marinomonas mediterranea (strain ATCC 700492 / JCM 21426 / NBRC 103028 / MMB-1)</name>
    <dbReference type="NCBI Taxonomy" id="717774"/>
    <lineage>
        <taxon>Bacteria</taxon>
        <taxon>Pseudomonadati</taxon>
        <taxon>Pseudomonadota</taxon>
        <taxon>Gammaproteobacteria</taxon>
        <taxon>Oceanospirillales</taxon>
        <taxon>Oceanospirillaceae</taxon>
        <taxon>Marinomonas</taxon>
    </lineage>
</organism>
<dbReference type="InterPro" id="IPR009081">
    <property type="entry name" value="PP-bd_ACP"/>
</dbReference>
<sequence>MIEKLIHFINNDLLEGAADDLDQNTPLLELGILDSLSMVLLLAHIDQQYGVKIPEHEINPEHFENVATLAALINQLSKDETAEAMPQQENVSELARLVKLQETYNIESQMVEVGGGLTQHALRVKGNGPLWVMLPALGNPSTSWSPLLRSVQNRHNAVALDLAGFGLTQSNKDNPSFKDHVNNTLQYLETIEEQEWVLIANSAGSMVAAEVARRFPEKVKALVITGFGLVEDVEGWWQGLKAMSKKPEEFLEAAYYNPPKLTPDLNNLLNEVLSRPAYHNFLDTHAKERISHIFDGITVPTLFIAGNHDQIVPPEWSEKAAESMEDASVVRLSRCGHFSASERPEEFIWVVEDFLMKINQKQNMASQTNNQEASMA</sequence>
<protein>
    <submittedName>
        <fullName evidence="2">Alpha/beta hydrolase fold protein</fullName>
    </submittedName>
</protein>
<dbReference type="SUPFAM" id="SSF47336">
    <property type="entry name" value="ACP-like"/>
    <property type="match status" value="1"/>
</dbReference>
<dbReference type="InterPro" id="IPR050266">
    <property type="entry name" value="AB_hydrolase_sf"/>
</dbReference>
<keyword evidence="4 5" id="KW-0002">3D-structure</keyword>
<dbReference type="Gene3D" id="3.40.50.1820">
    <property type="entry name" value="alpha/beta hydrolase"/>
    <property type="match status" value="1"/>
</dbReference>
<evidence type="ECO:0000259" key="1">
    <source>
        <dbReference type="PROSITE" id="PS50075"/>
    </source>
</evidence>
<keyword evidence="3" id="KW-1185">Reference proteome</keyword>
<dbReference type="AlphaFoldDB" id="F2K074"/>
<dbReference type="HOGENOM" id="CLU_735289_0_0_6"/>
<dbReference type="Pfam" id="PF00550">
    <property type="entry name" value="PP-binding"/>
    <property type="match status" value="1"/>
</dbReference>
<dbReference type="OrthoDB" id="5290302at2"/>
<evidence type="ECO:0000313" key="3">
    <source>
        <dbReference type="Proteomes" id="UP000001062"/>
    </source>
</evidence>
<name>F2K074_MARM1</name>
<dbReference type="STRING" id="717774.Marme_4088"/>
<dbReference type="PROSITE" id="PS50075">
    <property type="entry name" value="CARRIER"/>
    <property type="match status" value="1"/>
</dbReference>
<dbReference type="GO" id="GO:0016787">
    <property type="term" value="F:hydrolase activity"/>
    <property type="evidence" value="ECO:0007669"/>
    <property type="project" value="UniProtKB-KW"/>
</dbReference>
<dbReference type="SUPFAM" id="SSF53474">
    <property type="entry name" value="alpha/beta-Hydrolases"/>
    <property type="match status" value="1"/>
</dbReference>
<reference evidence="2 3" key="1">
    <citation type="journal article" date="2012" name="Stand. Genomic Sci.">
        <title>Complete genome sequence of the melanogenic marine bacterium Marinomonas mediterranea type strain (MMB-1(T)).</title>
        <authorList>
            <person name="Lucas-Elio P."/>
            <person name="Goodwin L."/>
            <person name="Woyke T."/>
            <person name="Pitluck S."/>
            <person name="Nolan M."/>
            <person name="Kyrpides N.C."/>
            <person name="Detter J.C."/>
            <person name="Copeland A."/>
            <person name="Teshima H."/>
            <person name="Bruce D."/>
            <person name="Detter C."/>
            <person name="Tapia R."/>
            <person name="Han S."/>
            <person name="Land M.L."/>
            <person name="Ivanova N."/>
            <person name="Mikhailova N."/>
            <person name="Johnston A.W."/>
            <person name="Sanchez-Amat A."/>
        </authorList>
    </citation>
    <scope>NUCLEOTIDE SEQUENCE [LARGE SCALE GENOMIC DNA]</scope>
    <source>
        <strain evidence="3">ATCC 700492 / JCM 21426 / NBRC 103028 / MMB-1</strain>
    </source>
</reference>
<dbReference type="SMR" id="F2K074"/>
<proteinExistence type="evidence at protein level"/>
<evidence type="ECO:0000313" key="2">
    <source>
        <dbReference type="EMBL" id="ADZ93288.1"/>
    </source>
</evidence>
<dbReference type="eggNOG" id="COG2267">
    <property type="taxonomic scope" value="Bacteria"/>
</dbReference>
<dbReference type="Pfam" id="PF12697">
    <property type="entry name" value="Abhydrolase_6"/>
    <property type="match status" value="1"/>
</dbReference>
<dbReference type="PRINTS" id="PR00111">
    <property type="entry name" value="ABHYDROLASE"/>
</dbReference>
<accession>F2K074</accession>
<reference evidence="4 5" key="2">
    <citation type="journal article" date="2019" name="Biochemistry">
        <title>Insights into Thiotemplated Pyrrole Biosynthesis Gained from the Crystal Structure of Flavin-Dependent Oxidase in Complex with Carrier Protein.</title>
        <authorList>
            <person name="Thapa H.R."/>
            <person name="Robbins J.M."/>
            <person name="Moore B.S."/>
            <person name="Agarwal V."/>
        </authorList>
    </citation>
    <scope>X-RAY CRYSTALLOGRAPHY (1.90 ANGSTROMS) OF 1-77</scope>
</reference>
<dbReference type="Proteomes" id="UP000001062">
    <property type="component" value="Chromosome"/>
</dbReference>
<dbReference type="InterPro" id="IPR000073">
    <property type="entry name" value="AB_hydrolase_1"/>
</dbReference>
<dbReference type="KEGG" id="mme:Marme_4088"/>
<dbReference type="RefSeq" id="WP_013663190.1">
    <property type="nucleotide sequence ID" value="NC_015276.1"/>
</dbReference>
<dbReference type="InterPro" id="IPR029058">
    <property type="entry name" value="AB_hydrolase_fold"/>
</dbReference>
<evidence type="ECO:0007829" key="4">
    <source>
        <dbReference type="PDB" id="6CXT"/>
    </source>
</evidence>
<feature type="domain" description="Carrier" evidence="1">
    <location>
        <begin position="1"/>
        <end position="77"/>
    </location>
</feature>
<dbReference type="PDB" id="6CXT">
    <property type="method" value="X-ray"/>
    <property type="resolution" value="1.90 A"/>
    <property type="chains" value="A=1-77"/>
</dbReference>
<dbReference type="PDBsum" id="6CXT"/>
<evidence type="ECO:0007829" key="5">
    <source>
        <dbReference type="PDB" id="6CY8"/>
    </source>
</evidence>
<dbReference type="PATRIC" id="fig|717774.3.peg.4231"/>
<dbReference type="PDBsum" id="6CY8"/>
<dbReference type="Gene3D" id="1.10.1200.10">
    <property type="entry name" value="ACP-like"/>
    <property type="match status" value="1"/>
</dbReference>
<gene>
    <name evidence="2" type="ordered locus">Marme_4088</name>
</gene>
<keyword evidence="2" id="KW-0378">Hydrolase</keyword>
<dbReference type="PDB" id="6CY8">
    <property type="method" value="X-ray"/>
    <property type="resolution" value="2.73 A"/>
    <property type="chains" value="A=1-77"/>
</dbReference>